<protein>
    <submittedName>
        <fullName evidence="2">Uncharacterized protein</fullName>
    </submittedName>
</protein>
<gene>
    <name evidence="2" type="ORF">TWF970_003056</name>
</gene>
<feature type="transmembrane region" description="Helical" evidence="1">
    <location>
        <begin position="149"/>
        <end position="171"/>
    </location>
</feature>
<organism evidence="2 3">
    <name type="scientific">Orbilia oligospora</name>
    <name type="common">Nematode-trapping fungus</name>
    <name type="synonym">Arthrobotrys oligospora</name>
    <dbReference type="NCBI Taxonomy" id="2813651"/>
    <lineage>
        <taxon>Eukaryota</taxon>
        <taxon>Fungi</taxon>
        <taxon>Dikarya</taxon>
        <taxon>Ascomycota</taxon>
        <taxon>Pezizomycotina</taxon>
        <taxon>Orbiliomycetes</taxon>
        <taxon>Orbiliales</taxon>
        <taxon>Orbiliaceae</taxon>
        <taxon>Orbilia</taxon>
    </lineage>
</organism>
<dbReference type="AlphaFoldDB" id="A0A7C8RJM5"/>
<sequence>MSMSAPNQSGGLRIKPKIYEEDQTKDSSWYGRLTPGVLAARRVENPPNPDLVRLAHSKANELLKERLKGSVLTRVPVYTSLEGKGPFEVIRPEPAEPHKPKWADIHVDETHDVDKEDVPRPEHLENERENVVEVFNRGRIHRIGDDLGGMVYAFVQLYIYVIYWFSSWFGASIRRPGKWRQLAFRYPPVDGGWDFFNIRAEYKSLTRSNVIYLKRKIWFNPETGQYETITFTNLDDESQYRDRYPGETDGLDPIEFAKYHYLEPDDTAIKWLGEKVFTPIMTIFVGFITFVIGINGVKIAISVGHLLAVENPDVSAVVAFVVFIWFLLKILRRIIRGPKRRTKRRNGTTF</sequence>
<reference evidence="2 3" key="1">
    <citation type="submission" date="2020-01" db="EMBL/GenBank/DDBJ databases">
        <authorList>
            <person name="Palmer J.M."/>
        </authorList>
    </citation>
    <scope>NUCLEOTIDE SEQUENCE [LARGE SCALE GENOMIC DNA]</scope>
    <source>
        <strain evidence="2 3">TWF970</strain>
    </source>
</reference>
<dbReference type="Proteomes" id="UP000474640">
    <property type="component" value="Unassembled WGS sequence"/>
</dbReference>
<comment type="caution">
    <text evidence="2">The sequence shown here is derived from an EMBL/GenBank/DDBJ whole genome shotgun (WGS) entry which is preliminary data.</text>
</comment>
<evidence type="ECO:0000313" key="2">
    <source>
        <dbReference type="EMBL" id="KAF3289276.1"/>
    </source>
</evidence>
<evidence type="ECO:0000256" key="1">
    <source>
        <dbReference type="SAM" id="Phobius"/>
    </source>
</evidence>
<dbReference type="OrthoDB" id="5392495at2759"/>
<feature type="transmembrane region" description="Helical" evidence="1">
    <location>
        <begin position="280"/>
        <end position="308"/>
    </location>
</feature>
<dbReference type="EMBL" id="JAABOJ010000002">
    <property type="protein sequence ID" value="KAF3289276.1"/>
    <property type="molecule type" value="Genomic_DNA"/>
</dbReference>
<keyword evidence="1" id="KW-0472">Membrane</keyword>
<name>A0A7C8RJM5_ORBOL</name>
<proteinExistence type="predicted"/>
<accession>A0A7C8RJM5</accession>
<feature type="transmembrane region" description="Helical" evidence="1">
    <location>
        <begin position="314"/>
        <end position="335"/>
    </location>
</feature>
<evidence type="ECO:0000313" key="3">
    <source>
        <dbReference type="Proteomes" id="UP000474640"/>
    </source>
</evidence>
<keyword evidence="1" id="KW-0812">Transmembrane</keyword>
<keyword evidence="1" id="KW-1133">Transmembrane helix</keyword>